<accession>A0A2N6PJD3</accession>
<dbReference type="Pfam" id="PF04328">
    <property type="entry name" value="Sel_put"/>
    <property type="match status" value="1"/>
</dbReference>
<reference evidence="1 4" key="2">
    <citation type="submission" date="2020-05" db="EMBL/GenBank/DDBJ databases">
        <title>MicrobeNet Type strains.</title>
        <authorList>
            <person name="Nicholson A.C."/>
        </authorList>
    </citation>
    <scope>NUCLEOTIDE SEQUENCE [LARGE SCALE GENOMIC DNA]</scope>
    <source>
        <strain evidence="1 4">CCUG 46604</strain>
    </source>
</reference>
<dbReference type="OrthoDB" id="3541280at2"/>
<dbReference type="GeneID" id="86842542"/>
<protein>
    <submittedName>
        <fullName evidence="1">YbdD/YjiX family protein</fullName>
    </submittedName>
</protein>
<dbReference type="RefSeq" id="WP_102161567.1">
    <property type="nucleotide sequence ID" value="NZ_BAAAKH010000002.1"/>
</dbReference>
<evidence type="ECO:0000313" key="1">
    <source>
        <dbReference type="EMBL" id="NNG78164.1"/>
    </source>
</evidence>
<evidence type="ECO:0000313" key="3">
    <source>
        <dbReference type="Proteomes" id="UP000235703"/>
    </source>
</evidence>
<proteinExistence type="predicted"/>
<dbReference type="InterPro" id="IPR007423">
    <property type="entry name" value="Sel_put"/>
</dbReference>
<keyword evidence="3" id="KW-1185">Reference proteome</keyword>
<dbReference type="EMBL" id="JABEMC010000001">
    <property type="protein sequence ID" value="NNG78164.1"/>
    <property type="molecule type" value="Genomic_DNA"/>
</dbReference>
<dbReference type="EMBL" id="PNFZ01000002">
    <property type="protein sequence ID" value="PMB98788.1"/>
    <property type="molecule type" value="Genomic_DNA"/>
</dbReference>
<evidence type="ECO:0000313" key="2">
    <source>
        <dbReference type="EMBL" id="PMB98788.1"/>
    </source>
</evidence>
<sequence length="68" mass="8117">MSSFAAAVARPFKAVHWYLKEVMGENAYVHYLEHYERHHGTREGAMCEREFWRELIDEQETNPKARCC</sequence>
<dbReference type="Proteomes" id="UP000235703">
    <property type="component" value="Unassembled WGS sequence"/>
</dbReference>
<dbReference type="AlphaFoldDB" id="A0A2N6PJD3"/>
<gene>
    <name evidence="2" type="ORF">CJ198_05640</name>
    <name evidence="1" type="ORF">HLA91_02075</name>
</gene>
<name>A0A2N6PJD3_9MICO</name>
<dbReference type="Proteomes" id="UP000549517">
    <property type="component" value="Unassembled WGS sequence"/>
</dbReference>
<reference evidence="2 3" key="1">
    <citation type="submission" date="2017-09" db="EMBL/GenBank/DDBJ databases">
        <title>Bacterial strain isolated from the female urinary microbiota.</title>
        <authorList>
            <person name="Thomas-White K."/>
            <person name="Kumar N."/>
            <person name="Forster S."/>
            <person name="Putonti C."/>
            <person name="Lawley T."/>
            <person name="Wolfe A.J."/>
        </authorList>
    </citation>
    <scope>NUCLEOTIDE SEQUENCE [LARGE SCALE GENOMIC DNA]</scope>
    <source>
        <strain evidence="2 3">UMB0680</strain>
    </source>
</reference>
<organism evidence="2 3">
    <name type="scientific">Brevibacterium luteolum</name>
    <dbReference type="NCBI Taxonomy" id="199591"/>
    <lineage>
        <taxon>Bacteria</taxon>
        <taxon>Bacillati</taxon>
        <taxon>Actinomycetota</taxon>
        <taxon>Actinomycetes</taxon>
        <taxon>Micrococcales</taxon>
        <taxon>Brevibacteriaceae</taxon>
        <taxon>Brevibacterium</taxon>
    </lineage>
</organism>
<comment type="caution">
    <text evidence="2">The sequence shown here is derived from an EMBL/GenBank/DDBJ whole genome shotgun (WGS) entry which is preliminary data.</text>
</comment>
<evidence type="ECO:0000313" key="4">
    <source>
        <dbReference type="Proteomes" id="UP000549517"/>
    </source>
</evidence>